<protein>
    <submittedName>
        <fullName evidence="2">Uncharacterized protein</fullName>
    </submittedName>
</protein>
<organism evidence="2 3">
    <name type="scientific">Apiospora kogelbergensis</name>
    <dbReference type="NCBI Taxonomy" id="1337665"/>
    <lineage>
        <taxon>Eukaryota</taxon>
        <taxon>Fungi</taxon>
        <taxon>Dikarya</taxon>
        <taxon>Ascomycota</taxon>
        <taxon>Pezizomycotina</taxon>
        <taxon>Sordariomycetes</taxon>
        <taxon>Xylariomycetidae</taxon>
        <taxon>Amphisphaeriales</taxon>
        <taxon>Apiosporaceae</taxon>
        <taxon>Apiospora</taxon>
    </lineage>
</organism>
<dbReference type="AlphaFoldDB" id="A0AAW0Q6Z8"/>
<keyword evidence="3" id="KW-1185">Reference proteome</keyword>
<evidence type="ECO:0000313" key="3">
    <source>
        <dbReference type="Proteomes" id="UP001392437"/>
    </source>
</evidence>
<name>A0AAW0Q6Z8_9PEZI</name>
<dbReference type="EMBL" id="JAQQWP010000011">
    <property type="protein sequence ID" value="KAK8095713.1"/>
    <property type="molecule type" value="Genomic_DNA"/>
</dbReference>
<evidence type="ECO:0000256" key="1">
    <source>
        <dbReference type="SAM" id="MobiDB-lite"/>
    </source>
</evidence>
<evidence type="ECO:0000313" key="2">
    <source>
        <dbReference type="EMBL" id="KAK8095713.1"/>
    </source>
</evidence>
<dbReference type="Proteomes" id="UP001392437">
    <property type="component" value="Unassembled WGS sequence"/>
</dbReference>
<sequence>MASQGNESGGQEDRPQTSADLPFYPQRLYSKRLKAEVSARARLQATAYTLLDDGAKATILSAVDAELRTQIEALMRSMAPREMIPYDKLAEAVITKVFYNNLELFVFGDEDMPTVEEIVNYQD</sequence>
<proteinExistence type="predicted"/>
<gene>
    <name evidence="2" type="ORF">PG999_013735</name>
</gene>
<comment type="caution">
    <text evidence="2">The sequence shown here is derived from an EMBL/GenBank/DDBJ whole genome shotgun (WGS) entry which is preliminary data.</text>
</comment>
<accession>A0AAW0Q6Z8</accession>
<feature type="region of interest" description="Disordered" evidence="1">
    <location>
        <begin position="1"/>
        <end position="22"/>
    </location>
</feature>
<reference evidence="2 3" key="1">
    <citation type="submission" date="2023-01" db="EMBL/GenBank/DDBJ databases">
        <title>Analysis of 21 Apiospora genomes using comparative genomics revels a genus with tremendous synthesis potential of carbohydrate active enzymes and secondary metabolites.</title>
        <authorList>
            <person name="Sorensen T."/>
        </authorList>
    </citation>
    <scope>NUCLEOTIDE SEQUENCE [LARGE SCALE GENOMIC DNA]</scope>
    <source>
        <strain evidence="2 3">CBS 117206</strain>
    </source>
</reference>